<gene>
    <name evidence="3" type="ORF">MCM2015_pMC1_48</name>
</gene>
<proteinExistence type="predicted"/>
<dbReference type="InterPro" id="IPR031807">
    <property type="entry name" value="HicB-like"/>
</dbReference>
<dbReference type="SUPFAM" id="SSF143100">
    <property type="entry name" value="TTHA1013/TTHA0281-like"/>
    <property type="match status" value="1"/>
</dbReference>
<feature type="region of interest" description="Disordered" evidence="1">
    <location>
        <begin position="58"/>
        <end position="77"/>
    </location>
</feature>
<dbReference type="InterPro" id="IPR035069">
    <property type="entry name" value="TTHA1013/TTHA0281-like"/>
</dbReference>
<evidence type="ECO:0000313" key="3">
    <source>
        <dbReference type="EMBL" id="CVK35489.1"/>
    </source>
</evidence>
<keyword evidence="3" id="KW-0614">Plasmid</keyword>
<dbReference type="AlphaFoldDB" id="A0A1A7GDJ3"/>
<dbReference type="EMBL" id="LT158601">
    <property type="protein sequence ID" value="CVK35489.1"/>
    <property type="molecule type" value="Genomic_DNA"/>
</dbReference>
<protein>
    <recommendedName>
        <fullName evidence="2">HicB-like antitoxin of toxin-antitoxin system domain-containing protein</fullName>
    </recommendedName>
</protein>
<reference evidence="3" key="1">
    <citation type="journal article" date="2016" name="Sci. Rep.">
        <title>Genomics of high molecular weight plasmids isolated from an on-farm biopurification system.</title>
        <authorList>
            <person name="Martini M.C."/>
            <person name="Wibberg D."/>
            <person name="Lozano M."/>
            <person name="Torres Tejerizo G."/>
            <person name="Albicoro F.J."/>
            <person name="Jaenicke S."/>
            <person name="van Elsas J.D."/>
            <person name="Petroni A."/>
            <person name="Garcillan-Barcia M.P."/>
            <person name="de la Cruz F."/>
            <person name="Schluter A."/>
            <person name="Puhler A."/>
            <person name="Pistorio M."/>
            <person name="Lagares A."/>
            <person name="Del Papa M.F."/>
        </authorList>
    </citation>
    <scope>NUCLEOTIDE SEQUENCE</scope>
    <source>
        <plasmid evidence="3">pMC1</plasmid>
    </source>
</reference>
<dbReference type="Gene3D" id="3.30.160.250">
    <property type="match status" value="1"/>
</dbReference>
<evidence type="ECO:0000256" key="1">
    <source>
        <dbReference type="SAM" id="MobiDB-lite"/>
    </source>
</evidence>
<dbReference type="Pfam" id="PF15919">
    <property type="entry name" value="HicB_lk_antitox"/>
    <property type="match status" value="1"/>
</dbReference>
<dbReference type="PANTHER" id="PTHR34504">
    <property type="entry name" value="ANTITOXIN HICB"/>
    <property type="match status" value="1"/>
</dbReference>
<dbReference type="PANTHER" id="PTHR34504:SF2">
    <property type="entry name" value="UPF0150 PROTEIN SSL0259"/>
    <property type="match status" value="1"/>
</dbReference>
<evidence type="ECO:0000259" key="2">
    <source>
        <dbReference type="Pfam" id="PF15919"/>
    </source>
</evidence>
<accession>A0A1A7GDJ3</accession>
<feature type="domain" description="HicB-like antitoxin of toxin-antitoxin system" evidence="2">
    <location>
        <begin position="4"/>
        <end position="69"/>
    </location>
</feature>
<dbReference type="InterPro" id="IPR051404">
    <property type="entry name" value="TA_system_antitoxin"/>
</dbReference>
<organism evidence="3">
    <name type="scientific">biofilter metagenome</name>
    <dbReference type="NCBI Taxonomy" id="1070537"/>
    <lineage>
        <taxon>unclassified sequences</taxon>
        <taxon>metagenomes</taxon>
        <taxon>ecological metagenomes</taxon>
    </lineage>
</organism>
<geneLocation type="plasmid" evidence="3">
    <name>pMC1</name>
</geneLocation>
<sequence length="138" mass="15695">MKEYPILVLPLSEEDGGGYLGLVPDLLGCMSDGETRAEAIANTEDAIKEWIEAQESRGLKVPEPGSSARKKLKEHRDLQRKMKDLHDRVDQLDSKFSDIEFAVDDLREQLEHLEAWDRFDNLNVVPISSNTRKLIECS</sequence>
<name>A0A1A7GDJ3_9ZZZZ</name>